<comment type="caution">
    <text evidence="3">The sequence shown here is derived from an EMBL/GenBank/DDBJ whole genome shotgun (WGS) entry which is preliminary data.</text>
</comment>
<organism evidence="3 4">
    <name type="scientific">Maribacter arenosus</name>
    <dbReference type="NCBI Taxonomy" id="1854708"/>
    <lineage>
        <taxon>Bacteria</taxon>
        <taxon>Pseudomonadati</taxon>
        <taxon>Bacteroidota</taxon>
        <taxon>Flavobacteriia</taxon>
        <taxon>Flavobacteriales</taxon>
        <taxon>Flavobacteriaceae</taxon>
        <taxon>Maribacter</taxon>
    </lineage>
</organism>
<dbReference type="Pfam" id="PF06283">
    <property type="entry name" value="ThuA"/>
    <property type="match status" value="1"/>
</dbReference>
<sequence>MRIKSILLIFSVFLSYIAMAQKDASTSNTKLKALIIDGQNNHDQWPKITFMLKKYLEETGMFAADVKRTAYTWKGEAYLTDFSVERVDNTQIVEQPKSDPNYAPDFSNYDVVICNFGWNAAPWPNETQKSFEAYMENGGGLVVFHAADNSFPEWPAYNQMIGLGGWGDRNEKDGPYVYYTDTDELIRDMTPGHAGAHGPQHEYQIQLRNTEHPITKGMPEKWMHTKDELYQELRGPAENMEVLATTYAAEEQDGSGRHEPAMMVLQYGQGRIFHSILGHADYSVQCVGFITTMLRGAEWAATGGVTIPIPHDFPTAEQSNSRNFTIE</sequence>
<evidence type="ECO:0000256" key="1">
    <source>
        <dbReference type="SAM" id="SignalP"/>
    </source>
</evidence>
<evidence type="ECO:0000313" key="4">
    <source>
        <dbReference type="Proteomes" id="UP000598350"/>
    </source>
</evidence>
<dbReference type="Gene3D" id="3.40.50.880">
    <property type="match status" value="1"/>
</dbReference>
<dbReference type="PANTHER" id="PTHR40469:SF2">
    <property type="entry name" value="GALACTOSE-BINDING DOMAIN-LIKE SUPERFAMILY PROTEIN"/>
    <property type="match status" value="1"/>
</dbReference>
<dbReference type="InterPro" id="IPR029062">
    <property type="entry name" value="Class_I_gatase-like"/>
</dbReference>
<keyword evidence="4" id="KW-1185">Reference proteome</keyword>
<evidence type="ECO:0000313" key="3">
    <source>
        <dbReference type="EMBL" id="MBD0850530.1"/>
    </source>
</evidence>
<feature type="chain" id="PRO_5045246431" evidence="1">
    <location>
        <begin position="21"/>
        <end position="327"/>
    </location>
</feature>
<feature type="signal peptide" evidence="1">
    <location>
        <begin position="1"/>
        <end position="20"/>
    </location>
</feature>
<keyword evidence="1" id="KW-0732">Signal</keyword>
<dbReference type="InterPro" id="IPR029010">
    <property type="entry name" value="ThuA-like"/>
</dbReference>
<evidence type="ECO:0000259" key="2">
    <source>
        <dbReference type="Pfam" id="PF06283"/>
    </source>
</evidence>
<reference evidence="3 4" key="1">
    <citation type="submission" date="2020-05" db="EMBL/GenBank/DDBJ databases">
        <title>The draft genome sequence of Maribacter arenosus CAU 1321.</title>
        <authorList>
            <person name="Mu L."/>
        </authorList>
    </citation>
    <scope>NUCLEOTIDE SEQUENCE [LARGE SCALE GENOMIC DNA]</scope>
    <source>
        <strain evidence="3 4">CAU 1321</strain>
    </source>
</reference>
<dbReference type="SUPFAM" id="SSF52317">
    <property type="entry name" value="Class I glutamine amidotransferase-like"/>
    <property type="match status" value="1"/>
</dbReference>
<proteinExistence type="predicted"/>
<feature type="domain" description="ThuA-like" evidence="2">
    <location>
        <begin position="42"/>
        <end position="300"/>
    </location>
</feature>
<dbReference type="RefSeq" id="WP_188313654.1">
    <property type="nucleotide sequence ID" value="NZ_JABTCG010000002.1"/>
</dbReference>
<protein>
    <submittedName>
        <fullName evidence="3">ThuA domain-containing protein</fullName>
    </submittedName>
</protein>
<dbReference type="Proteomes" id="UP000598350">
    <property type="component" value="Unassembled WGS sequence"/>
</dbReference>
<gene>
    <name evidence="3" type="ORF">HPE63_07610</name>
</gene>
<dbReference type="PANTHER" id="PTHR40469">
    <property type="entry name" value="SECRETED GLYCOSYL HYDROLASE"/>
    <property type="match status" value="1"/>
</dbReference>
<name>A0ABR7VCH0_9FLAO</name>
<dbReference type="EMBL" id="JABTCG010000002">
    <property type="protein sequence ID" value="MBD0850530.1"/>
    <property type="molecule type" value="Genomic_DNA"/>
</dbReference>
<accession>A0ABR7VCH0</accession>